<dbReference type="EMBL" id="CP003154">
    <property type="protein sequence ID" value="AFL73030.1"/>
    <property type="molecule type" value="Genomic_DNA"/>
</dbReference>
<dbReference type="eggNOG" id="ENOG50331XR">
    <property type="taxonomic scope" value="Bacteria"/>
</dbReference>
<dbReference type="HOGENOM" id="CLU_153045_2_0_6"/>
<name>I3Y7R2_THIV6</name>
<dbReference type="STRING" id="765911.Thivi_0997"/>
<dbReference type="KEGG" id="tvi:Thivi_0997"/>
<evidence type="ECO:0000313" key="1">
    <source>
        <dbReference type="EMBL" id="AFL73030.1"/>
    </source>
</evidence>
<dbReference type="OrthoDB" id="427321at2"/>
<gene>
    <name evidence="1" type="ordered locus">Thivi_0997</name>
</gene>
<dbReference type="RefSeq" id="WP_014777517.1">
    <property type="nucleotide sequence ID" value="NC_018012.1"/>
</dbReference>
<dbReference type="AlphaFoldDB" id="I3Y7R2"/>
<accession>I3Y7R2</accession>
<evidence type="ECO:0000313" key="2">
    <source>
        <dbReference type="Proteomes" id="UP000006062"/>
    </source>
</evidence>
<dbReference type="Gene3D" id="3.30.2020.10">
    <property type="entry name" value="NE0471-like N-terminal domain"/>
    <property type="match status" value="1"/>
</dbReference>
<evidence type="ECO:0008006" key="3">
    <source>
        <dbReference type="Google" id="ProtNLM"/>
    </source>
</evidence>
<organism evidence="1 2">
    <name type="scientific">Thiocystis violascens (strain ATCC 17096 / DSM 198 / 6111)</name>
    <name type="common">Chromatium violascens</name>
    <dbReference type="NCBI Taxonomy" id="765911"/>
    <lineage>
        <taxon>Bacteria</taxon>
        <taxon>Pseudomonadati</taxon>
        <taxon>Pseudomonadota</taxon>
        <taxon>Gammaproteobacteria</taxon>
        <taxon>Chromatiales</taxon>
        <taxon>Chromatiaceae</taxon>
        <taxon>Thiocystis</taxon>
    </lineage>
</organism>
<sequence>MMIPRIQSAIPEEDHFLVVLFSNGERKRYDINRLTKSEMFFPLKNPAFFKNVSVESGGYAVSWNSEIDISEYELWEHGEKMP</sequence>
<reference evidence="1 2" key="1">
    <citation type="submission" date="2012-06" db="EMBL/GenBank/DDBJ databases">
        <title>Complete sequence of Thiocystis violascens DSM 198.</title>
        <authorList>
            <consortium name="US DOE Joint Genome Institute"/>
            <person name="Lucas S."/>
            <person name="Han J."/>
            <person name="Lapidus A."/>
            <person name="Cheng J.-F."/>
            <person name="Goodwin L."/>
            <person name="Pitluck S."/>
            <person name="Peters L."/>
            <person name="Ovchinnikova G."/>
            <person name="Teshima H."/>
            <person name="Detter J.C."/>
            <person name="Han C."/>
            <person name="Tapia R."/>
            <person name="Land M."/>
            <person name="Hauser L."/>
            <person name="Kyrpides N."/>
            <person name="Ivanova N."/>
            <person name="Pagani I."/>
            <person name="Vogl K."/>
            <person name="Liu Z."/>
            <person name="Frigaard N.-U."/>
            <person name="Bryant D."/>
            <person name="Woyke T."/>
        </authorList>
    </citation>
    <scope>NUCLEOTIDE SEQUENCE [LARGE SCALE GENOMIC DNA]</scope>
    <source>
        <strain evidence="2">ATCC 17096 / DSM 198 / 6111</strain>
    </source>
</reference>
<dbReference type="SUPFAM" id="SSF143880">
    <property type="entry name" value="NE0471 N-terminal domain-like"/>
    <property type="match status" value="1"/>
</dbReference>
<dbReference type="Proteomes" id="UP000006062">
    <property type="component" value="Chromosome"/>
</dbReference>
<proteinExistence type="predicted"/>
<dbReference type="Pfam" id="PF10387">
    <property type="entry name" value="DUF2442"/>
    <property type="match status" value="1"/>
</dbReference>
<protein>
    <recommendedName>
        <fullName evidence="3">DUF2442 domain-containing protein</fullName>
    </recommendedName>
</protein>
<dbReference type="InterPro" id="IPR036782">
    <property type="entry name" value="NE0471-like_N"/>
</dbReference>
<dbReference type="InterPro" id="IPR018841">
    <property type="entry name" value="DUF2442"/>
</dbReference>
<keyword evidence="2" id="KW-1185">Reference proteome</keyword>